<evidence type="ECO:0000256" key="2">
    <source>
        <dbReference type="SAM" id="Phobius"/>
    </source>
</evidence>
<organism evidence="4 5">
    <name type="scientific">Rhodococcus parequi</name>
    <dbReference type="NCBI Taxonomy" id="3137122"/>
    <lineage>
        <taxon>Bacteria</taxon>
        <taxon>Bacillati</taxon>
        <taxon>Actinomycetota</taxon>
        <taxon>Actinomycetes</taxon>
        <taxon>Mycobacteriales</taxon>
        <taxon>Nocardiaceae</taxon>
        <taxon>Rhodococcus</taxon>
    </lineage>
</organism>
<feature type="compositionally biased region" description="Pro residues" evidence="1">
    <location>
        <begin position="188"/>
        <end position="197"/>
    </location>
</feature>
<feature type="compositionally biased region" description="Low complexity" evidence="1">
    <location>
        <begin position="198"/>
        <end position="234"/>
    </location>
</feature>
<gene>
    <name evidence="4" type="ORF">ABEU20_000034</name>
</gene>
<feature type="compositionally biased region" description="Low complexity" evidence="1">
    <location>
        <begin position="37"/>
        <end position="71"/>
    </location>
</feature>
<evidence type="ECO:0000313" key="5">
    <source>
        <dbReference type="Proteomes" id="UP001629745"/>
    </source>
</evidence>
<feature type="compositionally biased region" description="Gly residues" evidence="1">
    <location>
        <begin position="354"/>
        <end position="371"/>
    </location>
</feature>
<protein>
    <recommendedName>
        <fullName evidence="6">IPT/TIG domain-containing protein</fullName>
    </recommendedName>
</protein>
<dbReference type="EMBL" id="JBDLNV010000010">
    <property type="protein sequence ID" value="MFM1726357.1"/>
    <property type="molecule type" value="Genomic_DNA"/>
</dbReference>
<feature type="region of interest" description="Disordered" evidence="1">
    <location>
        <begin position="348"/>
        <end position="376"/>
    </location>
</feature>
<keyword evidence="3" id="KW-0732">Signal</keyword>
<feature type="region of interest" description="Disordered" evidence="1">
    <location>
        <begin position="176"/>
        <end position="240"/>
    </location>
</feature>
<dbReference type="Proteomes" id="UP001629745">
    <property type="component" value="Unassembled WGS sequence"/>
</dbReference>
<reference evidence="4 5" key="1">
    <citation type="submission" date="2023-11" db="EMBL/GenBank/DDBJ databases">
        <authorList>
            <person name="Val-Calvo J."/>
            <person name="Scortti M."/>
            <person name="Vazquez-Boland J."/>
        </authorList>
    </citation>
    <scope>NUCLEOTIDE SEQUENCE [LARGE SCALE GENOMIC DNA]</scope>
    <source>
        <strain evidence="4 5">PAM 2766</strain>
    </source>
</reference>
<feature type="signal peptide" evidence="3">
    <location>
        <begin position="1"/>
        <end position="27"/>
    </location>
</feature>
<keyword evidence="5" id="KW-1185">Reference proteome</keyword>
<proteinExistence type="predicted"/>
<dbReference type="InterPro" id="IPR027273">
    <property type="entry name" value="Neocarzinostatin-like"/>
</dbReference>
<name>A0ABW9FLL2_9NOCA</name>
<comment type="caution">
    <text evidence="4">The sequence shown here is derived from an EMBL/GenBank/DDBJ whole genome shotgun (WGS) entry which is preliminary data.</text>
</comment>
<keyword evidence="2" id="KW-1133">Transmembrane helix</keyword>
<feature type="compositionally biased region" description="Low complexity" evidence="1">
    <location>
        <begin position="647"/>
        <end position="661"/>
    </location>
</feature>
<accession>A0ABW9FLL2</accession>
<feature type="transmembrane region" description="Helical" evidence="2">
    <location>
        <begin position="683"/>
        <end position="705"/>
    </location>
</feature>
<keyword evidence="2" id="KW-0812">Transmembrane</keyword>
<feature type="compositionally biased region" description="Low complexity" evidence="1">
    <location>
        <begin position="176"/>
        <end position="187"/>
    </location>
</feature>
<evidence type="ECO:0000313" key="4">
    <source>
        <dbReference type="EMBL" id="MFM1726357.1"/>
    </source>
</evidence>
<feature type="chain" id="PRO_5047110724" description="IPT/TIG domain-containing protein" evidence="3">
    <location>
        <begin position="28"/>
        <end position="709"/>
    </location>
</feature>
<dbReference type="SUPFAM" id="SSF49319">
    <property type="entry name" value="Actinoxanthin-like"/>
    <property type="match status" value="2"/>
</dbReference>
<evidence type="ECO:0000256" key="1">
    <source>
        <dbReference type="SAM" id="MobiDB-lite"/>
    </source>
</evidence>
<feature type="region of interest" description="Disordered" evidence="1">
    <location>
        <begin position="30"/>
        <end position="71"/>
    </location>
</feature>
<feature type="region of interest" description="Disordered" evidence="1">
    <location>
        <begin position="647"/>
        <end position="666"/>
    </location>
</feature>
<keyword evidence="2" id="KW-0472">Membrane</keyword>
<dbReference type="RefSeq" id="WP_420166815.1">
    <property type="nucleotide sequence ID" value="NZ_JBDLNV010000010.1"/>
</dbReference>
<dbReference type="Gene3D" id="2.60.40.230">
    <property type="entry name" value="Neocarzinostatin-like"/>
    <property type="match status" value="4"/>
</dbReference>
<evidence type="ECO:0000256" key="3">
    <source>
        <dbReference type="SAM" id="SignalP"/>
    </source>
</evidence>
<feature type="region of interest" description="Disordered" evidence="1">
    <location>
        <begin position="617"/>
        <end position="636"/>
    </location>
</feature>
<evidence type="ECO:0008006" key="6">
    <source>
        <dbReference type="Google" id="ProtNLM"/>
    </source>
</evidence>
<sequence>MHAFRRAAFATVAVAVALTTPVGIAIAAPDTPGDSGTAVQATSSTPVTTSASAPAVRAAAGTPTTTVTKSTGLKDGDTITASGTGFSGAAPGIYVGLVQDDKFSSTDANAWMTMAFIKSTDIRNGSWSTSIKVVAAKGAYDCIENSCSIYTVMAHGSSDRSQDTVTPLSFAAVTVPTTTAPPTTTTVPPTPTPPTTPPTTTVTPPTTTKPTTTKPTTTAPTTTPPTTTATPPVTGSGPRVSVGKTSGLNAAGDKISVRGSGFATTGMGIYVGIAQTNKYSSTNADMFYGTKYIKATDMPGGSFSTTIDVIGAFPNGDCVNNECALYTLAAHGSSDRSQDTKTKISFVGTAPPVTGGGGGGTGTGATGGPGAAGAAPGTTFTANGNLSVSLSKSSDINPAGENITISGSGFSGAAPGLYVGLVQHNVFSAADASVWMTSAFVKPEQISGGNWSLPMDLVSTSGAFDCMKNACSIYTVMAHGSSDRSQDTKTPVSFVGGVAPGTVTAPPVLNAAGAPGAAKTAAVTLSKAKGLKVEGDEITISGTGFSGEQPGIYVGLIQESKFSTTDAGAWMTTAFITPSRIKDGAWSTSMKVQAVKGDSDCTKNACSIYTIAAHGSSDRSQDTQTPVSFGDDPNAPNAEKAAAAALTADGGPTDGGTTTADESNTSNSAIRNLSDAISDGTAWIIPLLIGAVIGAGFAVATTVALRRRA</sequence>